<sequence length="112" mass="11853">MVEVVLGDCSAPDADAVFRFLGDHFDSDRGEAVPHRPEGPRPPAWTGHFDVARSPADVTGVVLAGTVTAELQGCPVAVRRLCETLDAAFALEKVGSVSGDQEVEVQIRLSNP</sequence>
<evidence type="ECO:0000313" key="2">
    <source>
        <dbReference type="Proteomes" id="UP000283128"/>
    </source>
</evidence>
<comment type="caution">
    <text evidence="1">The sequence shown here is derived from an EMBL/GenBank/DDBJ whole genome shotgun (WGS) entry which is preliminary data.</text>
</comment>
<reference evidence="1 2" key="1">
    <citation type="submission" date="2019-01" db="EMBL/GenBank/DDBJ databases">
        <title>Genome sequences of Streptomyces and Rhizobium isolates collected from root and soil.</title>
        <authorList>
            <person name="Chhettri S."/>
            <person name="Sevigny J.L."/>
            <person name="Sen A."/>
            <person name="Ennis N."/>
            <person name="Tisa L."/>
        </authorList>
    </citation>
    <scope>NUCLEOTIDE SEQUENCE [LARGE SCALE GENOMIC DNA]</scope>
    <source>
        <strain evidence="1 2">San01</strain>
    </source>
</reference>
<dbReference type="EMBL" id="RZYA01000016">
    <property type="protein sequence ID" value="RVU20025.1"/>
    <property type="molecule type" value="Genomic_DNA"/>
</dbReference>
<keyword evidence="2" id="KW-1185">Reference proteome</keyword>
<dbReference type="OrthoDB" id="4325844at2"/>
<protein>
    <submittedName>
        <fullName evidence="1">Uncharacterized protein</fullName>
    </submittedName>
</protein>
<gene>
    <name evidence="1" type="ORF">EOT10_28195</name>
</gene>
<evidence type="ECO:0000313" key="1">
    <source>
        <dbReference type="EMBL" id="RVU20025.1"/>
    </source>
</evidence>
<organism evidence="1 2">
    <name type="scientific">Streptomyces antnestii</name>
    <dbReference type="NCBI Taxonomy" id="2494256"/>
    <lineage>
        <taxon>Bacteria</taxon>
        <taxon>Bacillati</taxon>
        <taxon>Actinomycetota</taxon>
        <taxon>Actinomycetes</taxon>
        <taxon>Kitasatosporales</taxon>
        <taxon>Streptomycetaceae</taxon>
        <taxon>Streptomyces</taxon>
    </lineage>
</organism>
<dbReference type="Proteomes" id="UP000283128">
    <property type="component" value="Unassembled WGS sequence"/>
</dbReference>
<dbReference type="AlphaFoldDB" id="A0A3S2VSP1"/>
<accession>A0A3S2VSP1</accession>
<name>A0A3S2VSP1_9ACTN</name>
<proteinExistence type="predicted"/>